<dbReference type="EMBL" id="CDSF01000155">
    <property type="protein sequence ID" value="CEP03762.1"/>
    <property type="molecule type" value="Genomic_DNA"/>
</dbReference>
<dbReference type="GO" id="GO:0005829">
    <property type="term" value="C:cytosol"/>
    <property type="evidence" value="ECO:0007669"/>
    <property type="project" value="TreeGrafter"/>
</dbReference>
<dbReference type="OrthoDB" id="92161at2759"/>
<dbReference type="OMA" id="PWIQTLK"/>
<sequence>MRRVARATSTAYRGFCVLCRVMPTPERYAVLVVGHVPPAFLEQYGDYATMYQQLLKEGPHEQWDVYKCIENEFPDEPVLDSYRGYVIGGSRHDAHSDLEWIVKLRQLIKTIYERKKSNLLGVCFGHQVIAHSLGGLSGRATGWQVGLQEVTATDAAKSRFPTLPPKLNLLKIHRDQVNKLPPGAELLAKSANTPIEMFSLGDRVLCVQSHPEFNCDIVQRLVETRTKDGSIPPDVAQGAISSMSGRGPEVSELTAVLREFLKTDHSK</sequence>
<organism evidence="2 3">
    <name type="scientific">Plasmodiophora brassicae</name>
    <name type="common">Clubroot disease agent</name>
    <dbReference type="NCBI Taxonomy" id="37360"/>
    <lineage>
        <taxon>Eukaryota</taxon>
        <taxon>Sar</taxon>
        <taxon>Rhizaria</taxon>
        <taxon>Endomyxa</taxon>
        <taxon>Phytomyxea</taxon>
        <taxon>Plasmodiophorida</taxon>
        <taxon>Plasmodiophoridae</taxon>
        <taxon>Plasmodiophora</taxon>
    </lineage>
</organism>
<dbReference type="InterPro" id="IPR044992">
    <property type="entry name" value="ChyE-like"/>
</dbReference>
<evidence type="ECO:0000259" key="1">
    <source>
        <dbReference type="Pfam" id="PF00117"/>
    </source>
</evidence>
<protein>
    <recommendedName>
        <fullName evidence="1">Glutamine amidotransferase domain-containing protein</fullName>
    </recommendedName>
</protein>
<dbReference type="InterPro" id="IPR017926">
    <property type="entry name" value="GATASE"/>
</dbReference>
<proteinExistence type="predicted"/>
<reference evidence="2 3" key="1">
    <citation type="submission" date="2015-02" db="EMBL/GenBank/DDBJ databases">
        <authorList>
            <person name="Chooi Y.-H."/>
        </authorList>
    </citation>
    <scope>NUCLEOTIDE SEQUENCE [LARGE SCALE GENOMIC DNA]</scope>
    <source>
        <strain evidence="2">E3</strain>
    </source>
</reference>
<dbReference type="InterPro" id="IPR029062">
    <property type="entry name" value="Class_I_gatase-like"/>
</dbReference>
<dbReference type="SUPFAM" id="SSF52317">
    <property type="entry name" value="Class I glutamine amidotransferase-like"/>
    <property type="match status" value="1"/>
</dbReference>
<dbReference type="STRING" id="37360.A0A0G4J8D0"/>
<evidence type="ECO:0000313" key="3">
    <source>
        <dbReference type="Proteomes" id="UP000039324"/>
    </source>
</evidence>
<dbReference type="PANTHER" id="PTHR42695:SF5">
    <property type="entry name" value="GLUTAMINE AMIDOTRANSFERASE YLR126C-RELATED"/>
    <property type="match status" value="1"/>
</dbReference>
<dbReference type="Proteomes" id="UP000039324">
    <property type="component" value="Unassembled WGS sequence"/>
</dbReference>
<gene>
    <name evidence="2" type="ORF">PBRA_003369</name>
</gene>
<dbReference type="Pfam" id="PF00117">
    <property type="entry name" value="GATase"/>
    <property type="match status" value="1"/>
</dbReference>
<dbReference type="AlphaFoldDB" id="A0A0G4J8D0"/>
<dbReference type="Gene3D" id="3.40.50.880">
    <property type="match status" value="1"/>
</dbReference>
<dbReference type="CDD" id="cd01741">
    <property type="entry name" value="GATase1_1"/>
    <property type="match status" value="1"/>
</dbReference>
<keyword evidence="3" id="KW-1185">Reference proteome</keyword>
<accession>A0A0G4J8D0</accession>
<dbReference type="PANTHER" id="PTHR42695">
    <property type="entry name" value="GLUTAMINE AMIDOTRANSFERASE YLR126C-RELATED"/>
    <property type="match status" value="1"/>
</dbReference>
<feature type="domain" description="Glutamine amidotransferase" evidence="1">
    <location>
        <begin position="96"/>
        <end position="214"/>
    </location>
</feature>
<evidence type="ECO:0000313" key="2">
    <source>
        <dbReference type="EMBL" id="CEP03762.1"/>
    </source>
</evidence>
<name>A0A0G4J8D0_PLABS</name>
<dbReference type="PROSITE" id="PS51273">
    <property type="entry name" value="GATASE_TYPE_1"/>
    <property type="match status" value="1"/>
</dbReference>